<dbReference type="RefSeq" id="WP_210855292.1">
    <property type="nucleotide sequence ID" value="NZ_JAGQDD010000013.1"/>
</dbReference>
<dbReference type="EMBL" id="JAGQDD010000013">
    <property type="protein sequence ID" value="MBQ0932050.1"/>
    <property type="molecule type" value="Genomic_DNA"/>
</dbReference>
<feature type="signal peptide" evidence="1">
    <location>
        <begin position="1"/>
        <end position="23"/>
    </location>
</feature>
<protein>
    <submittedName>
        <fullName evidence="2">Uncharacterized protein</fullName>
    </submittedName>
</protein>
<dbReference type="AlphaFoldDB" id="A0A940YCC7"/>
<evidence type="ECO:0000256" key="1">
    <source>
        <dbReference type="SAM" id="SignalP"/>
    </source>
</evidence>
<comment type="caution">
    <text evidence="2">The sequence shown here is derived from an EMBL/GenBank/DDBJ whole genome shotgun (WGS) entry which is preliminary data.</text>
</comment>
<reference evidence="2 3" key="1">
    <citation type="submission" date="2021-04" db="EMBL/GenBank/DDBJ databases">
        <title>The genome sequence of Ideonella sp. 3Y2.</title>
        <authorList>
            <person name="Liu Y."/>
        </authorList>
    </citation>
    <scope>NUCLEOTIDE SEQUENCE [LARGE SCALE GENOMIC DNA]</scope>
    <source>
        <strain evidence="2 3">3Y2</strain>
    </source>
</reference>
<organism evidence="2 3">
    <name type="scientific">Ideonella alba</name>
    <dbReference type="NCBI Taxonomy" id="2824118"/>
    <lineage>
        <taxon>Bacteria</taxon>
        <taxon>Pseudomonadati</taxon>
        <taxon>Pseudomonadota</taxon>
        <taxon>Betaproteobacteria</taxon>
        <taxon>Burkholderiales</taxon>
        <taxon>Sphaerotilaceae</taxon>
        <taxon>Ideonella</taxon>
    </lineage>
</organism>
<feature type="chain" id="PRO_5037762529" evidence="1">
    <location>
        <begin position="24"/>
        <end position="284"/>
    </location>
</feature>
<sequence>MRHPVLALLLAALSAAAPLMADAAAPRRPVAPASDETPPQLTYLNLPKSVSVGPFGASLVYDIRAQDDVAGLWQVWPTLVGPSGQTIELSTAPYWGDLSIDKQVGWYLMPSVEPGQWTIRSVQSCDAFGNCAVLDAAALASVGGRHRITVKNPGYDAVAPTLTTGQLSAYYRQGRLPPYLIARLTIQDTGTISVSGVNGAEVVLCLADGFTCVSASGGTLVPGLASTTVVAASQVSEYMPQGQYWIKSIRVSDQQSNQRVYTSTLFGGETDFAQIVPQPWLNLP</sequence>
<name>A0A940YCC7_9BURK</name>
<accession>A0A940YCC7</accession>
<dbReference type="Proteomes" id="UP000676246">
    <property type="component" value="Unassembled WGS sequence"/>
</dbReference>
<gene>
    <name evidence="2" type="ORF">KAK03_16340</name>
</gene>
<keyword evidence="3" id="KW-1185">Reference proteome</keyword>
<proteinExistence type="predicted"/>
<evidence type="ECO:0000313" key="3">
    <source>
        <dbReference type="Proteomes" id="UP000676246"/>
    </source>
</evidence>
<evidence type="ECO:0000313" key="2">
    <source>
        <dbReference type="EMBL" id="MBQ0932050.1"/>
    </source>
</evidence>
<keyword evidence="1" id="KW-0732">Signal</keyword>